<organism evidence="1 2">
    <name type="scientific">Microseira wollei NIES-4236</name>
    <dbReference type="NCBI Taxonomy" id="2530354"/>
    <lineage>
        <taxon>Bacteria</taxon>
        <taxon>Bacillati</taxon>
        <taxon>Cyanobacteriota</taxon>
        <taxon>Cyanophyceae</taxon>
        <taxon>Oscillatoriophycideae</taxon>
        <taxon>Aerosakkonematales</taxon>
        <taxon>Aerosakkonemataceae</taxon>
        <taxon>Microseira</taxon>
    </lineage>
</organism>
<sequence length="158" mass="18731">MNPDLQLKSISNTSNLYDTDFYLWVQTTAQLLKEKRLDMVDFENLIEEIESLGKSDKKELKSRLTTLIEHLLKIKYWQSEKANNARGWRQTIVEQRRQIEYLLEDSPSLRGLLAEIWIECYVNARKDLIKKYELDAEIFPSEPAFSLEDILNEDYIPE</sequence>
<dbReference type="EMBL" id="BLAY01000117">
    <property type="protein sequence ID" value="GET41301.1"/>
    <property type="molecule type" value="Genomic_DNA"/>
</dbReference>
<evidence type="ECO:0000313" key="2">
    <source>
        <dbReference type="Proteomes" id="UP001050975"/>
    </source>
</evidence>
<evidence type="ECO:0008006" key="3">
    <source>
        <dbReference type="Google" id="ProtNLM"/>
    </source>
</evidence>
<reference evidence="1" key="1">
    <citation type="submission" date="2019-10" db="EMBL/GenBank/DDBJ databases">
        <title>Draft genome sequece of Microseira wollei NIES-4236.</title>
        <authorList>
            <person name="Yamaguchi H."/>
            <person name="Suzuki S."/>
            <person name="Kawachi M."/>
        </authorList>
    </citation>
    <scope>NUCLEOTIDE SEQUENCE</scope>
    <source>
        <strain evidence="1">NIES-4236</strain>
    </source>
</reference>
<comment type="caution">
    <text evidence="1">The sequence shown here is derived from an EMBL/GenBank/DDBJ whole genome shotgun (WGS) entry which is preliminary data.</text>
</comment>
<evidence type="ECO:0000313" key="1">
    <source>
        <dbReference type="EMBL" id="GET41301.1"/>
    </source>
</evidence>
<keyword evidence="2" id="KW-1185">Reference proteome</keyword>
<name>A0AAV3XI90_9CYAN</name>
<accession>A0AAV3XI90</accession>
<dbReference type="AlphaFoldDB" id="A0AAV3XI90"/>
<proteinExistence type="predicted"/>
<dbReference type="InterPro" id="IPR002636">
    <property type="entry name" value="DUF29"/>
</dbReference>
<gene>
    <name evidence="1" type="ORF">MiSe_61130</name>
</gene>
<protein>
    <recommendedName>
        <fullName evidence="3">DUF29 domain-containing protein</fullName>
    </recommendedName>
</protein>
<dbReference type="PANTHER" id="PTHR34235">
    <property type="entry name" value="SLR1203 PROTEIN-RELATED"/>
    <property type="match status" value="1"/>
</dbReference>
<dbReference type="Pfam" id="PF01724">
    <property type="entry name" value="DUF29"/>
    <property type="match status" value="1"/>
</dbReference>
<dbReference type="Proteomes" id="UP001050975">
    <property type="component" value="Unassembled WGS sequence"/>
</dbReference>
<dbReference type="Gene3D" id="1.20.1220.20">
    <property type="entry name" value="Uncharcterised protein PF01724"/>
    <property type="match status" value="1"/>
</dbReference>